<gene>
    <name evidence="3" type="ORF">PILCRDRAFT_2082</name>
</gene>
<dbReference type="AlphaFoldDB" id="A0A0C3GGP0"/>
<dbReference type="Proteomes" id="UP000054166">
    <property type="component" value="Unassembled WGS sequence"/>
</dbReference>
<reference evidence="4" key="2">
    <citation type="submission" date="2015-01" db="EMBL/GenBank/DDBJ databases">
        <title>Evolutionary Origins and Diversification of the Mycorrhizal Mutualists.</title>
        <authorList>
            <consortium name="DOE Joint Genome Institute"/>
            <consortium name="Mycorrhizal Genomics Consortium"/>
            <person name="Kohler A."/>
            <person name="Kuo A."/>
            <person name="Nagy L.G."/>
            <person name="Floudas D."/>
            <person name="Copeland A."/>
            <person name="Barry K.W."/>
            <person name="Cichocki N."/>
            <person name="Veneault-Fourrey C."/>
            <person name="LaButti K."/>
            <person name="Lindquist E.A."/>
            <person name="Lipzen A."/>
            <person name="Lundell T."/>
            <person name="Morin E."/>
            <person name="Murat C."/>
            <person name="Riley R."/>
            <person name="Ohm R."/>
            <person name="Sun H."/>
            <person name="Tunlid A."/>
            <person name="Henrissat B."/>
            <person name="Grigoriev I.V."/>
            <person name="Hibbett D.S."/>
            <person name="Martin F."/>
        </authorList>
    </citation>
    <scope>NUCLEOTIDE SEQUENCE [LARGE SCALE GENOMIC DNA]</scope>
    <source>
        <strain evidence="4">F 1598</strain>
    </source>
</reference>
<evidence type="ECO:0000313" key="4">
    <source>
        <dbReference type="Proteomes" id="UP000054166"/>
    </source>
</evidence>
<dbReference type="HOGENOM" id="CLU_064432_0_0_1"/>
<dbReference type="EMBL" id="KN832974">
    <property type="protein sequence ID" value="KIM89791.1"/>
    <property type="molecule type" value="Genomic_DNA"/>
</dbReference>
<evidence type="ECO:0000313" key="3">
    <source>
        <dbReference type="EMBL" id="KIM89791.1"/>
    </source>
</evidence>
<dbReference type="InParanoid" id="A0A0C3GGP0"/>
<protein>
    <submittedName>
        <fullName evidence="3">Uncharacterized protein</fullName>
    </submittedName>
</protein>
<proteinExistence type="predicted"/>
<evidence type="ECO:0000256" key="2">
    <source>
        <dbReference type="SAM" id="MobiDB-lite"/>
    </source>
</evidence>
<accession>A0A0C3GGP0</accession>
<sequence length="283" mass="32336">MTGLKRSRNDENWPISNTNSPLPEFRDRLKRRRKALNISMEEIQVLRDRRAANDARIAEEQEERLLAEAEAAKEAHRAKGNARLQHVLASVMDAGFTLYEFLDELMHTRDRGISSQVSQMLILRGSDLLESIRQRQLKMAHAWAAKTTAEMLARESLKLAERLRPQQNREVTHVLEEFSLTRIMHDAEELAPTLCELLRAVGVPEASPACERKNRDLVLVTVICMLTRCRNEHSSEFQTTTCIYLLACGASRSQFDVLNHAGFMLSYTAAIAKIKTLRAERLR</sequence>
<name>A0A0C3GGP0_PILCF</name>
<dbReference type="OrthoDB" id="5424058at2759"/>
<reference evidence="3 4" key="1">
    <citation type="submission" date="2014-04" db="EMBL/GenBank/DDBJ databases">
        <authorList>
            <consortium name="DOE Joint Genome Institute"/>
            <person name="Kuo A."/>
            <person name="Tarkka M."/>
            <person name="Buscot F."/>
            <person name="Kohler A."/>
            <person name="Nagy L.G."/>
            <person name="Floudas D."/>
            <person name="Copeland A."/>
            <person name="Barry K.W."/>
            <person name="Cichocki N."/>
            <person name="Veneault-Fourrey C."/>
            <person name="LaButti K."/>
            <person name="Lindquist E.A."/>
            <person name="Lipzen A."/>
            <person name="Lundell T."/>
            <person name="Morin E."/>
            <person name="Murat C."/>
            <person name="Sun H."/>
            <person name="Tunlid A."/>
            <person name="Henrissat B."/>
            <person name="Grigoriev I.V."/>
            <person name="Hibbett D.S."/>
            <person name="Martin F."/>
            <person name="Nordberg H.P."/>
            <person name="Cantor M.N."/>
            <person name="Hua S.X."/>
        </authorList>
    </citation>
    <scope>NUCLEOTIDE SEQUENCE [LARGE SCALE GENOMIC DNA]</scope>
    <source>
        <strain evidence="3 4">F 1598</strain>
    </source>
</reference>
<feature type="coiled-coil region" evidence="1">
    <location>
        <begin position="26"/>
        <end position="79"/>
    </location>
</feature>
<organism evidence="3 4">
    <name type="scientific">Piloderma croceum (strain F 1598)</name>
    <dbReference type="NCBI Taxonomy" id="765440"/>
    <lineage>
        <taxon>Eukaryota</taxon>
        <taxon>Fungi</taxon>
        <taxon>Dikarya</taxon>
        <taxon>Basidiomycota</taxon>
        <taxon>Agaricomycotina</taxon>
        <taxon>Agaricomycetes</taxon>
        <taxon>Agaricomycetidae</taxon>
        <taxon>Atheliales</taxon>
        <taxon>Atheliaceae</taxon>
        <taxon>Piloderma</taxon>
    </lineage>
</organism>
<keyword evidence="4" id="KW-1185">Reference proteome</keyword>
<keyword evidence="1" id="KW-0175">Coiled coil</keyword>
<dbReference type="STRING" id="765440.A0A0C3GGP0"/>
<evidence type="ECO:0000256" key="1">
    <source>
        <dbReference type="SAM" id="Coils"/>
    </source>
</evidence>
<feature type="region of interest" description="Disordered" evidence="2">
    <location>
        <begin position="1"/>
        <end position="23"/>
    </location>
</feature>